<keyword evidence="1" id="KW-0175">Coiled coil</keyword>
<sequence length="418" mass="48397">MSQIYTLKDIDSSSGEKLGEKPFNRYPSNREEPEERLSCAIKDREKLIESAKRLIVKHDVLSEENKRIHGELEQSQARELERERQSSHVKSQIKELCEANKWLRSFAENSKNEINSLRTRINELETELREVDSSFAYINDTLSGEAKKSKQFLLEFQSFFDPNKVIDGQEVRHKTSGGQNTGRSVSLEYRFSEAHPKDTGFPISFEFSEAYPWNTGFLISSRSGIDHNTRFPSKQAVSSEDTQLYLSENRDILSRSGLRRFRRNRKIANNSILIVKAALDEMRRMEYYIYHFDEAKSAKNINHPACPAFPFRLLICGGSDSGKTNMILNLLLGNKMQRLHKKKKGERYIKNDDLVLIGKHTREPKWVLVKNCYEIFANTSEFNRENITFRAIKADSIPDWTAPGYIEHICESEVHTNS</sequence>
<feature type="coiled-coil region" evidence="1">
    <location>
        <begin position="107"/>
        <end position="134"/>
    </location>
</feature>
<dbReference type="CDD" id="cd01983">
    <property type="entry name" value="SIMIBI"/>
    <property type="match status" value="1"/>
</dbReference>
<dbReference type="VEuPathDB" id="FungiDB:RhiirA1_513571"/>
<dbReference type="VEuPathDB" id="FungiDB:RhiirFUN_013530"/>
<organism evidence="3 4">
    <name type="scientific">Rhizophagus irregularis</name>
    <dbReference type="NCBI Taxonomy" id="588596"/>
    <lineage>
        <taxon>Eukaryota</taxon>
        <taxon>Fungi</taxon>
        <taxon>Fungi incertae sedis</taxon>
        <taxon>Mucoromycota</taxon>
        <taxon>Glomeromycotina</taxon>
        <taxon>Glomeromycetes</taxon>
        <taxon>Glomerales</taxon>
        <taxon>Glomeraceae</taxon>
        <taxon>Rhizophagus</taxon>
    </lineage>
</organism>
<evidence type="ECO:0000313" key="3">
    <source>
        <dbReference type="EMBL" id="PKY53440.1"/>
    </source>
</evidence>
<dbReference type="EMBL" id="LLXI01001387">
    <property type="protein sequence ID" value="PKY53440.1"/>
    <property type="molecule type" value="Genomic_DNA"/>
</dbReference>
<feature type="region of interest" description="Disordered" evidence="2">
    <location>
        <begin position="1"/>
        <end position="34"/>
    </location>
</feature>
<dbReference type="VEuPathDB" id="FungiDB:FUN_015517"/>
<dbReference type="VEuPathDB" id="FungiDB:RhiirFUN_007036"/>
<dbReference type="Proteomes" id="UP000234323">
    <property type="component" value="Unassembled WGS sequence"/>
</dbReference>
<evidence type="ECO:0000313" key="4">
    <source>
        <dbReference type="Proteomes" id="UP000234323"/>
    </source>
</evidence>
<keyword evidence="4" id="KW-1185">Reference proteome</keyword>
<name>A0A2I1H3I8_9GLOM</name>
<evidence type="ECO:0000256" key="2">
    <source>
        <dbReference type="SAM" id="MobiDB-lite"/>
    </source>
</evidence>
<dbReference type="VEuPathDB" id="FungiDB:FUN_015499"/>
<reference evidence="3 4" key="1">
    <citation type="submission" date="2015-10" db="EMBL/GenBank/DDBJ databases">
        <title>Genome analyses suggest a sexual origin of heterokaryosis in a supposedly ancient asexual fungus.</title>
        <authorList>
            <person name="Ropars J."/>
            <person name="Sedzielewska K."/>
            <person name="Noel J."/>
            <person name="Charron P."/>
            <person name="Farinelli L."/>
            <person name="Marton T."/>
            <person name="Kruger M."/>
            <person name="Pelin A."/>
            <person name="Brachmann A."/>
            <person name="Corradi N."/>
        </authorList>
    </citation>
    <scope>NUCLEOTIDE SEQUENCE [LARGE SCALE GENOMIC DNA]</scope>
    <source>
        <strain evidence="3 4">A4</strain>
    </source>
</reference>
<protein>
    <submittedName>
        <fullName evidence="3">Uncharacterized protein</fullName>
    </submittedName>
</protein>
<comment type="caution">
    <text evidence="3">The sequence shown here is derived from an EMBL/GenBank/DDBJ whole genome shotgun (WGS) entry which is preliminary data.</text>
</comment>
<accession>A0A2I1H3I8</accession>
<evidence type="ECO:0000256" key="1">
    <source>
        <dbReference type="SAM" id="Coils"/>
    </source>
</evidence>
<proteinExistence type="predicted"/>
<feature type="compositionally biased region" description="Basic and acidic residues" evidence="2">
    <location>
        <begin position="17"/>
        <end position="34"/>
    </location>
</feature>
<gene>
    <name evidence="3" type="ORF">RhiirA4_471644</name>
</gene>
<dbReference type="VEuPathDB" id="FungiDB:RhiirA1_456386"/>
<dbReference type="AlphaFoldDB" id="A0A2I1H3I8"/>